<organism evidence="1 2">
    <name type="scientific">Tritonibacter multivorans</name>
    <dbReference type="NCBI Taxonomy" id="928856"/>
    <lineage>
        <taxon>Bacteria</taxon>
        <taxon>Pseudomonadati</taxon>
        <taxon>Pseudomonadota</taxon>
        <taxon>Alphaproteobacteria</taxon>
        <taxon>Rhodobacterales</taxon>
        <taxon>Paracoccaceae</taxon>
        <taxon>Tritonibacter</taxon>
    </lineage>
</organism>
<dbReference type="AlphaFoldDB" id="A0A0P1GXC5"/>
<proteinExistence type="predicted"/>
<dbReference type="Proteomes" id="UP000052022">
    <property type="component" value="Unassembled WGS sequence"/>
</dbReference>
<accession>A0A0P1GXC5</accession>
<sequence>MLKFRRLPSARLTDVFEIKDKATGQPRLIWMLDKLTNLPEPGDILHLGNANLEILEVSTRNTRNCLTRWPLFGLGQIAVATDSTAIRHTDRARKKQLVQWTPKQDAPWHFHEADLPEFEKLNVDWNAHPNAPKPQAIAAGKTLTVSFAPNTYQYGHYEGVSQISLTFQNCSRFRITPVNDHGWYGGQCRFSGLAPAWGNSTKSPGTRVTKWTSPHGQNCAGKDNATFISISAMKRSR</sequence>
<protein>
    <submittedName>
        <fullName evidence="1">Uncharacterized protein</fullName>
    </submittedName>
</protein>
<dbReference type="OrthoDB" id="8079725at2"/>
<gene>
    <name evidence="1" type="ORF">TRM7557_02676</name>
</gene>
<evidence type="ECO:0000313" key="1">
    <source>
        <dbReference type="EMBL" id="CUH79975.1"/>
    </source>
</evidence>
<name>A0A0P1GXC5_9RHOB</name>
<keyword evidence="2" id="KW-1185">Reference proteome</keyword>
<dbReference type="EMBL" id="CYSD01000037">
    <property type="protein sequence ID" value="CUH79975.1"/>
    <property type="molecule type" value="Genomic_DNA"/>
</dbReference>
<reference evidence="1 2" key="1">
    <citation type="submission" date="2015-09" db="EMBL/GenBank/DDBJ databases">
        <authorList>
            <consortium name="Swine Surveillance"/>
        </authorList>
    </citation>
    <scope>NUCLEOTIDE SEQUENCE [LARGE SCALE GENOMIC DNA]</scope>
    <source>
        <strain evidence="1 2">CECT 7557</strain>
    </source>
</reference>
<dbReference type="RefSeq" id="WP_131727556.1">
    <property type="nucleotide sequence ID" value="NZ_CYSD01000037.1"/>
</dbReference>
<evidence type="ECO:0000313" key="2">
    <source>
        <dbReference type="Proteomes" id="UP000052022"/>
    </source>
</evidence>